<protein>
    <submittedName>
        <fullName evidence="1">Uncharacterized protein</fullName>
    </submittedName>
</protein>
<name>A0ABW3N4C8_9MICO</name>
<sequence length="69" mass="7523">MIRTSGIAVASGQDGSQSVAVVPTCEATKWTSEYLCHAGPGFTLPNYARLMKDSAERTRRRSTRCSTTR</sequence>
<organism evidence="1 2">
    <name type="scientific">Terrabacter terrigena</name>
    <dbReference type="NCBI Taxonomy" id="574718"/>
    <lineage>
        <taxon>Bacteria</taxon>
        <taxon>Bacillati</taxon>
        <taxon>Actinomycetota</taxon>
        <taxon>Actinomycetes</taxon>
        <taxon>Micrococcales</taxon>
        <taxon>Intrasporangiaceae</taxon>
        <taxon>Terrabacter</taxon>
    </lineage>
</organism>
<evidence type="ECO:0000313" key="1">
    <source>
        <dbReference type="EMBL" id="MFD1056630.1"/>
    </source>
</evidence>
<dbReference type="EMBL" id="JBHTKH010000022">
    <property type="protein sequence ID" value="MFD1056630.1"/>
    <property type="molecule type" value="Genomic_DNA"/>
</dbReference>
<gene>
    <name evidence="1" type="ORF">ACFQ2V_20180</name>
</gene>
<dbReference type="RefSeq" id="WP_386054738.1">
    <property type="nucleotide sequence ID" value="NZ_JBHTKH010000022.1"/>
</dbReference>
<dbReference type="Proteomes" id="UP001597046">
    <property type="component" value="Unassembled WGS sequence"/>
</dbReference>
<proteinExistence type="predicted"/>
<accession>A0ABW3N4C8</accession>
<reference evidence="2" key="1">
    <citation type="journal article" date="2019" name="Int. J. Syst. Evol. Microbiol.">
        <title>The Global Catalogue of Microorganisms (GCM) 10K type strain sequencing project: providing services to taxonomists for standard genome sequencing and annotation.</title>
        <authorList>
            <consortium name="The Broad Institute Genomics Platform"/>
            <consortium name="The Broad Institute Genome Sequencing Center for Infectious Disease"/>
            <person name="Wu L."/>
            <person name="Ma J."/>
        </authorList>
    </citation>
    <scope>NUCLEOTIDE SEQUENCE [LARGE SCALE GENOMIC DNA]</scope>
    <source>
        <strain evidence="2">CCUG 57508</strain>
    </source>
</reference>
<comment type="caution">
    <text evidence="1">The sequence shown here is derived from an EMBL/GenBank/DDBJ whole genome shotgun (WGS) entry which is preliminary data.</text>
</comment>
<keyword evidence="2" id="KW-1185">Reference proteome</keyword>
<evidence type="ECO:0000313" key="2">
    <source>
        <dbReference type="Proteomes" id="UP001597046"/>
    </source>
</evidence>